<feature type="transmembrane region" description="Helical" evidence="1">
    <location>
        <begin position="318"/>
        <end position="338"/>
    </location>
</feature>
<feature type="transmembrane region" description="Helical" evidence="1">
    <location>
        <begin position="133"/>
        <end position="151"/>
    </location>
</feature>
<gene>
    <name evidence="2" type="ORF">WJU16_12555</name>
</gene>
<evidence type="ECO:0000313" key="2">
    <source>
        <dbReference type="EMBL" id="WZN38834.1"/>
    </source>
</evidence>
<dbReference type="Proteomes" id="UP001485459">
    <property type="component" value="Chromosome"/>
</dbReference>
<dbReference type="RefSeq" id="WP_341833847.1">
    <property type="nucleotide sequence ID" value="NZ_CP149822.1"/>
</dbReference>
<organism evidence="2 3">
    <name type="scientific">Chitinophaga pollutisoli</name>
    <dbReference type="NCBI Taxonomy" id="3133966"/>
    <lineage>
        <taxon>Bacteria</taxon>
        <taxon>Pseudomonadati</taxon>
        <taxon>Bacteroidota</taxon>
        <taxon>Chitinophagia</taxon>
        <taxon>Chitinophagales</taxon>
        <taxon>Chitinophagaceae</taxon>
        <taxon>Chitinophaga</taxon>
    </lineage>
</organism>
<feature type="transmembrane region" description="Helical" evidence="1">
    <location>
        <begin position="7"/>
        <end position="27"/>
    </location>
</feature>
<feature type="transmembrane region" description="Helical" evidence="1">
    <location>
        <begin position="203"/>
        <end position="221"/>
    </location>
</feature>
<reference evidence="3" key="1">
    <citation type="submission" date="2024-03" db="EMBL/GenBank/DDBJ databases">
        <title>Chitinophaga horti sp. nov., isolated from garden soil.</title>
        <authorList>
            <person name="Lee D.S."/>
            <person name="Han D.M."/>
            <person name="Baek J.H."/>
            <person name="Choi D.G."/>
            <person name="Jeon J.H."/>
            <person name="Jeon C.O."/>
        </authorList>
    </citation>
    <scope>NUCLEOTIDE SEQUENCE [LARGE SCALE GENOMIC DNA]</scope>
    <source>
        <strain evidence="3">GPA1</strain>
    </source>
</reference>
<evidence type="ECO:0000256" key="1">
    <source>
        <dbReference type="SAM" id="Phobius"/>
    </source>
</evidence>
<protein>
    <recommendedName>
        <fullName evidence="4">O-antigen ligase-like membrane protein</fullName>
    </recommendedName>
</protein>
<name>A0ABZ2YHA1_9BACT</name>
<accession>A0ABZ2YHA1</accession>
<keyword evidence="1" id="KW-0472">Membrane</keyword>
<evidence type="ECO:0008006" key="4">
    <source>
        <dbReference type="Google" id="ProtNLM"/>
    </source>
</evidence>
<keyword evidence="3" id="KW-1185">Reference proteome</keyword>
<dbReference type="EMBL" id="CP149822">
    <property type="protein sequence ID" value="WZN38834.1"/>
    <property type="molecule type" value="Genomic_DNA"/>
</dbReference>
<sequence>MINKIKIALYALLSTVNVNLIGSMRLSEILLLGLAPTTIKKDDFSRYPYLRKIILALALLLFFQILTDMVVGTTPQNYFRGWASIIMSMLSFLVLFKLFNSYEGIMIYLFFIMLKNIFYTDDIVTSDMSYFKFKMVPILSSAVYLLSAYFYRRGNIKAVMAVLFGYSITCVSFDSRSTAVVFFLSAIIIYFFNSGLKLTKAKIIAFSVIALIIFQVAYIFYVDAVKAGEFGGDHARGQIERLDNPYNPLELLMTGRGETFAAVTAIGDAPVFGHGSWAKDHTLKYYQILLMFHDEDFNIEKAYSKEQLIPSHSILMGAWINCGIGGFFSVLLVFFFLMKMGLYLIKNGQSLALYPVIVLMTIGLVWTFAFSPFQHLRFSVPATGAIIMSAYYDFVYAEEPDFSELLYTS</sequence>
<keyword evidence="1" id="KW-0812">Transmembrane</keyword>
<keyword evidence="1" id="KW-1133">Transmembrane helix</keyword>
<feature type="transmembrane region" description="Helical" evidence="1">
    <location>
        <begin position="47"/>
        <end position="66"/>
    </location>
</feature>
<proteinExistence type="predicted"/>
<feature type="transmembrane region" description="Helical" evidence="1">
    <location>
        <begin position="163"/>
        <end position="191"/>
    </location>
</feature>
<feature type="transmembrane region" description="Helical" evidence="1">
    <location>
        <begin position="350"/>
        <end position="369"/>
    </location>
</feature>
<evidence type="ECO:0000313" key="3">
    <source>
        <dbReference type="Proteomes" id="UP001485459"/>
    </source>
</evidence>